<name>A0A098BJZ9_9NOCA</name>
<protein>
    <submittedName>
        <fullName evidence="1">Uncharacterized protein</fullName>
    </submittedName>
</protein>
<sequence>MSCLGNVYAGQGHIPPTFPNVISVTEDLGMESEAKIVS</sequence>
<evidence type="ECO:0000313" key="1">
    <source>
        <dbReference type="EMBL" id="CDZ89023.1"/>
    </source>
</evidence>
<evidence type="ECO:0000313" key="2">
    <source>
        <dbReference type="Proteomes" id="UP000042997"/>
    </source>
</evidence>
<dbReference type="Proteomes" id="UP000042997">
    <property type="component" value="Unassembled WGS sequence"/>
</dbReference>
<accession>A0A098BJZ9</accession>
<proteinExistence type="predicted"/>
<dbReference type="AlphaFoldDB" id="A0A098BJZ9"/>
<organism evidence="1 2">
    <name type="scientific">Rhodococcus ruber</name>
    <dbReference type="NCBI Taxonomy" id="1830"/>
    <lineage>
        <taxon>Bacteria</taxon>
        <taxon>Bacillati</taxon>
        <taxon>Actinomycetota</taxon>
        <taxon>Actinomycetes</taxon>
        <taxon>Mycobacteriales</taxon>
        <taxon>Nocardiaceae</taxon>
        <taxon>Rhodococcus</taxon>
    </lineage>
</organism>
<dbReference type="EMBL" id="CCSD01000056">
    <property type="protein sequence ID" value="CDZ89023.1"/>
    <property type="molecule type" value="Genomic_DNA"/>
</dbReference>
<reference evidence="1 2" key="1">
    <citation type="journal article" date="2014" name="Genome Announc.">
        <title>Draft Genome Sequence of Propane- and Butane-Oxidizing Actinobacterium Rhodococcus ruber IEGM 231.</title>
        <authorList>
            <person name="Ivshina I.B."/>
            <person name="Kuyukina M.S."/>
            <person name="Krivoruchko A.V."/>
            <person name="Barbe V."/>
            <person name="Fischer C."/>
        </authorList>
    </citation>
    <scope>NUCLEOTIDE SEQUENCE [LARGE SCALE GENOMIC DNA]</scope>
</reference>
<gene>
    <name evidence="1" type="ORF">RHRU231_450190</name>
</gene>